<evidence type="ECO:0000256" key="2">
    <source>
        <dbReference type="ARBA" id="ARBA00023015"/>
    </source>
</evidence>
<dbReference type="eggNOG" id="COG0583">
    <property type="taxonomic scope" value="Bacteria"/>
</dbReference>
<dbReference type="STRING" id="717772.THIAE_10610"/>
<name>W0DUB0_9GAMM</name>
<keyword evidence="4" id="KW-0804">Transcription</keyword>
<reference evidence="6 7" key="1">
    <citation type="submission" date="2013-12" db="EMBL/GenBank/DDBJ databases">
        <authorList>
            <consortium name="DOE Joint Genome Institute"/>
            <person name="Kappler U."/>
            <person name="Huntemann M."/>
            <person name="Han J."/>
            <person name="Chen A."/>
            <person name="Kyrpides N."/>
            <person name="Mavromatis K."/>
            <person name="Markowitz V."/>
            <person name="Palaniappan K."/>
            <person name="Ivanova N."/>
            <person name="Schaumberg A."/>
            <person name="Pati A."/>
            <person name="Liolios K."/>
            <person name="Nordberg H.P."/>
            <person name="Cantor M.N."/>
            <person name="Hua S.X."/>
            <person name="Woyke T."/>
        </authorList>
    </citation>
    <scope>NUCLEOTIDE SEQUENCE [LARGE SCALE GENOMIC DNA]</scope>
    <source>
        <strain evidence="7">AL2</strain>
    </source>
</reference>
<dbReference type="Gene3D" id="1.10.10.10">
    <property type="entry name" value="Winged helix-like DNA-binding domain superfamily/Winged helix DNA-binding domain"/>
    <property type="match status" value="1"/>
</dbReference>
<dbReference type="KEGG" id="tao:THIAE_10610"/>
<dbReference type="InterPro" id="IPR058163">
    <property type="entry name" value="LysR-type_TF_proteobact-type"/>
</dbReference>
<dbReference type="SUPFAM" id="SSF46785">
    <property type="entry name" value="Winged helix' DNA-binding domain"/>
    <property type="match status" value="1"/>
</dbReference>
<dbReference type="Pfam" id="PF03466">
    <property type="entry name" value="LysR_substrate"/>
    <property type="match status" value="1"/>
</dbReference>
<organism evidence="6 7">
    <name type="scientific">Thiomicrospira aerophila AL3</name>
    <dbReference type="NCBI Taxonomy" id="717772"/>
    <lineage>
        <taxon>Bacteria</taxon>
        <taxon>Pseudomonadati</taxon>
        <taxon>Pseudomonadota</taxon>
        <taxon>Gammaproteobacteria</taxon>
        <taxon>Thiotrichales</taxon>
        <taxon>Piscirickettsiaceae</taxon>
        <taxon>Thiomicrospira</taxon>
    </lineage>
</organism>
<dbReference type="CDD" id="cd08422">
    <property type="entry name" value="PBP2_CrgA_like"/>
    <property type="match status" value="1"/>
</dbReference>
<dbReference type="Proteomes" id="UP000005380">
    <property type="component" value="Chromosome"/>
</dbReference>
<keyword evidence="3" id="KW-0238">DNA-binding</keyword>
<dbReference type="GO" id="GO:0043565">
    <property type="term" value="F:sequence-specific DNA binding"/>
    <property type="evidence" value="ECO:0007669"/>
    <property type="project" value="TreeGrafter"/>
</dbReference>
<dbReference type="Pfam" id="PF00126">
    <property type="entry name" value="HTH_1"/>
    <property type="match status" value="1"/>
</dbReference>
<protein>
    <submittedName>
        <fullName evidence="6">LysR family transcriptional regulator</fullName>
    </submittedName>
</protein>
<dbReference type="GO" id="GO:0006351">
    <property type="term" value="P:DNA-templated transcription"/>
    <property type="evidence" value="ECO:0007669"/>
    <property type="project" value="TreeGrafter"/>
</dbReference>
<evidence type="ECO:0000256" key="1">
    <source>
        <dbReference type="ARBA" id="ARBA00009437"/>
    </source>
</evidence>
<evidence type="ECO:0000259" key="5">
    <source>
        <dbReference type="PROSITE" id="PS50931"/>
    </source>
</evidence>
<dbReference type="InterPro" id="IPR000847">
    <property type="entry name" value="LysR_HTH_N"/>
</dbReference>
<keyword evidence="2" id="KW-0805">Transcription regulation</keyword>
<dbReference type="PANTHER" id="PTHR30537:SF5">
    <property type="entry name" value="HTH-TYPE TRANSCRIPTIONAL ACTIVATOR TTDR-RELATED"/>
    <property type="match status" value="1"/>
</dbReference>
<dbReference type="EMBL" id="CP007030">
    <property type="protein sequence ID" value="AHF02155.1"/>
    <property type="molecule type" value="Genomic_DNA"/>
</dbReference>
<dbReference type="HOGENOM" id="CLU_039613_16_2_6"/>
<gene>
    <name evidence="6" type="ORF">THIAE_10610</name>
</gene>
<dbReference type="Gene3D" id="3.40.190.290">
    <property type="match status" value="1"/>
</dbReference>
<dbReference type="RefSeq" id="WP_006460028.1">
    <property type="nucleotide sequence ID" value="NZ_CP007030.1"/>
</dbReference>
<dbReference type="FunFam" id="1.10.10.10:FF:000001">
    <property type="entry name" value="LysR family transcriptional regulator"/>
    <property type="match status" value="1"/>
</dbReference>
<evidence type="ECO:0000313" key="6">
    <source>
        <dbReference type="EMBL" id="AHF02155.1"/>
    </source>
</evidence>
<dbReference type="AlphaFoldDB" id="W0DUB0"/>
<dbReference type="SUPFAM" id="SSF53850">
    <property type="entry name" value="Periplasmic binding protein-like II"/>
    <property type="match status" value="1"/>
</dbReference>
<dbReference type="GO" id="GO:0003700">
    <property type="term" value="F:DNA-binding transcription factor activity"/>
    <property type="evidence" value="ECO:0007669"/>
    <property type="project" value="InterPro"/>
</dbReference>
<comment type="similarity">
    <text evidence="1">Belongs to the LysR transcriptional regulatory family.</text>
</comment>
<evidence type="ECO:0000313" key="7">
    <source>
        <dbReference type="Proteomes" id="UP000005380"/>
    </source>
</evidence>
<keyword evidence="7" id="KW-1185">Reference proteome</keyword>
<dbReference type="InterPro" id="IPR005119">
    <property type="entry name" value="LysR_subst-bd"/>
</dbReference>
<dbReference type="InParanoid" id="W0DUB0"/>
<dbReference type="FunCoup" id="W0DUB0">
    <property type="interactions" value="28"/>
</dbReference>
<dbReference type="InterPro" id="IPR036390">
    <property type="entry name" value="WH_DNA-bd_sf"/>
</dbReference>
<evidence type="ECO:0000256" key="3">
    <source>
        <dbReference type="ARBA" id="ARBA00023125"/>
    </source>
</evidence>
<sequence length="313" mass="35358">MRQHHDSLEGLTIFVQVIESGSFSGAASELGHAVSHISKSITRLEQRLGVRLIQRTTRSLSLTLAGKSYYQKARQIVNEARDAELSLTQHNLQPSGRLKISLPNSFGQSHLQPLITQFAQTYPDVHLQLDFSSRLVDLVGEGFDLAIRMGQLKDSNMISRKLLDYGFYTVATPDFLAKHPMPMHPHDLKQLPAVKYTYNQVPLTWDYLNETGKKFHVEPEHRVECNNMPMQKTLVMAGVGVARLPSFICETEIAEGKLIRLLAEYDTPQQSATLVYPNKQHLTTTVRHFIDMAVTYFAKSKSIPENTNNSGRR</sequence>
<proteinExistence type="inferred from homology"/>
<feature type="domain" description="HTH lysR-type" evidence="5">
    <location>
        <begin position="6"/>
        <end position="63"/>
    </location>
</feature>
<dbReference type="OrthoDB" id="8885940at2"/>
<accession>W0DUB0</accession>
<evidence type="ECO:0000256" key="4">
    <source>
        <dbReference type="ARBA" id="ARBA00023163"/>
    </source>
</evidence>
<dbReference type="PROSITE" id="PS50931">
    <property type="entry name" value="HTH_LYSR"/>
    <property type="match status" value="1"/>
</dbReference>
<dbReference type="PANTHER" id="PTHR30537">
    <property type="entry name" value="HTH-TYPE TRANSCRIPTIONAL REGULATOR"/>
    <property type="match status" value="1"/>
</dbReference>
<dbReference type="InterPro" id="IPR036388">
    <property type="entry name" value="WH-like_DNA-bd_sf"/>
</dbReference>